<dbReference type="STRING" id="455432.AWN90_05435"/>
<comment type="similarity">
    <text evidence="1 5">Belongs to the type-B carboxylesterase/lipase family.</text>
</comment>
<evidence type="ECO:0000256" key="5">
    <source>
        <dbReference type="RuleBase" id="RU361235"/>
    </source>
</evidence>
<name>A0A164J4D2_9NOCA</name>
<dbReference type="PANTHER" id="PTHR43918:SF4">
    <property type="entry name" value="CARBOXYLIC ESTER HYDROLASE"/>
    <property type="match status" value="1"/>
</dbReference>
<dbReference type="ESTHER" id="9noca-a0a164j4d2">
    <property type="family name" value="Carb_B_Bacteria"/>
</dbReference>
<evidence type="ECO:0000313" key="8">
    <source>
        <dbReference type="Proteomes" id="UP000076512"/>
    </source>
</evidence>
<organism evidence="7 8">
    <name type="scientific">Nocardia terpenica</name>
    <dbReference type="NCBI Taxonomy" id="455432"/>
    <lineage>
        <taxon>Bacteria</taxon>
        <taxon>Bacillati</taxon>
        <taxon>Actinomycetota</taxon>
        <taxon>Actinomycetes</taxon>
        <taxon>Mycobacteriales</taxon>
        <taxon>Nocardiaceae</taxon>
        <taxon>Nocardia</taxon>
    </lineage>
</organism>
<dbReference type="Proteomes" id="UP000076512">
    <property type="component" value="Unassembled WGS sequence"/>
</dbReference>
<evidence type="ECO:0000259" key="6">
    <source>
        <dbReference type="Pfam" id="PF00135"/>
    </source>
</evidence>
<evidence type="ECO:0000256" key="3">
    <source>
        <dbReference type="ARBA" id="ARBA00023157"/>
    </source>
</evidence>
<evidence type="ECO:0000256" key="4">
    <source>
        <dbReference type="PIRSR" id="PIRSR600997-1"/>
    </source>
</evidence>
<comment type="caution">
    <text evidence="7">The sequence shown here is derived from an EMBL/GenBank/DDBJ whole genome shotgun (WGS) entry which is preliminary data.</text>
</comment>
<evidence type="ECO:0000256" key="1">
    <source>
        <dbReference type="ARBA" id="ARBA00005964"/>
    </source>
</evidence>
<evidence type="ECO:0000256" key="2">
    <source>
        <dbReference type="ARBA" id="ARBA00022801"/>
    </source>
</evidence>
<dbReference type="Gene3D" id="3.40.50.1820">
    <property type="entry name" value="alpha/beta hydrolase"/>
    <property type="match status" value="1"/>
</dbReference>
<dbReference type="PROSITE" id="PS00122">
    <property type="entry name" value="CARBOXYLESTERASE_B_1"/>
    <property type="match status" value="1"/>
</dbReference>
<dbReference type="SUPFAM" id="SSF53474">
    <property type="entry name" value="alpha/beta-Hydrolases"/>
    <property type="match status" value="1"/>
</dbReference>
<dbReference type="AlphaFoldDB" id="A0A164J4D2"/>
<sequence>MSTLSDSRQRPVVETASGAVRGVATAAGAFAFRGIPFAAAPVGDLRFAAPQPHSGWTGIRDAAAAGPAAPQWPSRLEAVAGTRVPNWAENNCLTLNVWTPDAAPDASRPVLLWFHGGGFTSGSGGWDWYDGARLAALGGIVVVTANYRLGPLGYLYLPEIGADNLGSQDQAAALRWVADTIAAFGGDPGRITVGGQSAGAFSAMALATDPATAPLVRRVIGQSGPWGLSSPTPAEAAPTVAAYLEILGIAANSDVAKRLRELPVSRLLAANARLAAATARPGSVAPALYPVLGGAGHPEPFRDAVARGALADKDVLLGTTDDEMASFYAFNPMVRTATRDEAVRILDGLTDGAGAERYAKYEAAHPDADPAAVLTAVATDRFSSEPAAEFAALVAAQGNPAHIYRFGRRPVPDLYELGAVHCAELPFLFGTFDAYPNAPMLGTVSAADHALATAFGGALAAFVATGSPNGPGLRTWQPYRSPADVRPFDR</sequence>
<dbReference type="GO" id="GO:0006581">
    <property type="term" value="P:acetylcholine catabolic process"/>
    <property type="evidence" value="ECO:0007669"/>
    <property type="project" value="TreeGrafter"/>
</dbReference>
<keyword evidence="8" id="KW-1185">Reference proteome</keyword>
<feature type="active site" description="Charge relay system" evidence="4">
    <location>
        <position position="323"/>
    </location>
</feature>
<dbReference type="GO" id="GO:0003990">
    <property type="term" value="F:acetylcholinesterase activity"/>
    <property type="evidence" value="ECO:0007669"/>
    <property type="project" value="TreeGrafter"/>
</dbReference>
<dbReference type="GO" id="GO:0005886">
    <property type="term" value="C:plasma membrane"/>
    <property type="evidence" value="ECO:0007669"/>
    <property type="project" value="TreeGrafter"/>
</dbReference>
<evidence type="ECO:0000313" key="7">
    <source>
        <dbReference type="EMBL" id="KZM70033.1"/>
    </source>
</evidence>
<proteinExistence type="inferred from homology"/>
<feature type="active site" description="Acyl-ester intermediate" evidence="4">
    <location>
        <position position="197"/>
    </location>
</feature>
<dbReference type="InterPro" id="IPR019826">
    <property type="entry name" value="Carboxylesterase_B_AS"/>
</dbReference>
<dbReference type="Pfam" id="PF00135">
    <property type="entry name" value="COesterase"/>
    <property type="match status" value="1"/>
</dbReference>
<dbReference type="PANTHER" id="PTHR43918">
    <property type="entry name" value="ACETYLCHOLINESTERASE"/>
    <property type="match status" value="1"/>
</dbReference>
<dbReference type="InterPro" id="IPR029058">
    <property type="entry name" value="AB_hydrolase_fold"/>
</dbReference>
<protein>
    <recommendedName>
        <fullName evidence="5">Carboxylic ester hydrolase</fullName>
        <ecNumber evidence="5">3.1.1.-</ecNumber>
    </recommendedName>
</protein>
<dbReference type="InterPro" id="IPR050654">
    <property type="entry name" value="AChE-related_enzymes"/>
</dbReference>
<feature type="active site" description="Charge relay system" evidence="4">
    <location>
        <position position="421"/>
    </location>
</feature>
<dbReference type="GO" id="GO:0019695">
    <property type="term" value="P:choline metabolic process"/>
    <property type="evidence" value="ECO:0007669"/>
    <property type="project" value="TreeGrafter"/>
</dbReference>
<dbReference type="OrthoDB" id="3199405at2"/>
<dbReference type="GO" id="GO:0005615">
    <property type="term" value="C:extracellular space"/>
    <property type="evidence" value="ECO:0007669"/>
    <property type="project" value="TreeGrafter"/>
</dbReference>
<dbReference type="PRINTS" id="PR00878">
    <property type="entry name" value="CHOLNESTRASE"/>
</dbReference>
<dbReference type="InterPro" id="IPR000997">
    <property type="entry name" value="Cholinesterase"/>
</dbReference>
<keyword evidence="2 5" id="KW-0378">Hydrolase</keyword>
<reference evidence="7 8" key="1">
    <citation type="submission" date="2016-04" db="EMBL/GenBank/DDBJ databases">
        <authorList>
            <person name="Evans L.H."/>
            <person name="Alamgir A."/>
            <person name="Owens N."/>
            <person name="Weber N.D."/>
            <person name="Virtaneva K."/>
            <person name="Barbian K."/>
            <person name="Babar A."/>
            <person name="Rosenke K."/>
        </authorList>
    </citation>
    <scope>NUCLEOTIDE SEQUENCE [LARGE SCALE GENOMIC DNA]</scope>
    <source>
        <strain evidence="7 8">IFM 0406</strain>
    </source>
</reference>
<dbReference type="EC" id="3.1.1.-" evidence="5"/>
<dbReference type="RefSeq" id="WP_067578237.1">
    <property type="nucleotide sequence ID" value="NZ_JABMCZ010000003.1"/>
</dbReference>
<accession>A0A164J4D2</accession>
<gene>
    <name evidence="7" type="ORF">AWN90_05435</name>
</gene>
<keyword evidence="3" id="KW-1015">Disulfide bond</keyword>
<dbReference type="InterPro" id="IPR002018">
    <property type="entry name" value="CarbesteraseB"/>
</dbReference>
<feature type="domain" description="Carboxylesterase type B" evidence="6">
    <location>
        <begin position="10"/>
        <end position="480"/>
    </location>
</feature>
<dbReference type="EMBL" id="LWGR01000016">
    <property type="protein sequence ID" value="KZM70033.1"/>
    <property type="molecule type" value="Genomic_DNA"/>
</dbReference>